<name>C0ETV3_9FIRM</name>
<evidence type="ECO:0000313" key="3">
    <source>
        <dbReference type="Proteomes" id="UP000003174"/>
    </source>
</evidence>
<organism evidence="2 3">
    <name type="scientific">Anaerobutyricum hallii DSM 3353</name>
    <dbReference type="NCBI Taxonomy" id="411469"/>
    <lineage>
        <taxon>Bacteria</taxon>
        <taxon>Bacillati</taxon>
        <taxon>Bacillota</taxon>
        <taxon>Clostridia</taxon>
        <taxon>Lachnospirales</taxon>
        <taxon>Lachnospiraceae</taxon>
        <taxon>Anaerobutyricum</taxon>
    </lineage>
</organism>
<reference evidence="2 3" key="1">
    <citation type="submission" date="2009-01" db="EMBL/GenBank/DDBJ databases">
        <authorList>
            <person name="Fulton L."/>
            <person name="Clifton S."/>
            <person name="Fulton B."/>
            <person name="Xu J."/>
            <person name="Minx P."/>
            <person name="Pepin K.H."/>
            <person name="Johnson M."/>
            <person name="Bhonagiri V."/>
            <person name="Nash W.E."/>
            <person name="Mardis E.R."/>
            <person name="Wilson R.K."/>
        </authorList>
    </citation>
    <scope>NUCLEOTIDE SEQUENCE [LARGE SCALE GENOMIC DNA]</scope>
    <source>
        <strain evidence="2 3">DSM 3353</strain>
    </source>
</reference>
<keyword evidence="1" id="KW-0472">Membrane</keyword>
<keyword evidence="1" id="KW-0812">Transmembrane</keyword>
<accession>C0ETV3</accession>
<dbReference type="Proteomes" id="UP000003174">
    <property type="component" value="Unassembled WGS sequence"/>
</dbReference>
<comment type="caution">
    <text evidence="2">The sequence shown here is derived from an EMBL/GenBank/DDBJ whole genome shotgun (WGS) entry which is preliminary data.</text>
</comment>
<protein>
    <submittedName>
        <fullName evidence="2">Uncharacterized protein</fullName>
    </submittedName>
</protein>
<dbReference type="EMBL" id="ACEP01000044">
    <property type="protein sequence ID" value="EEG37287.1"/>
    <property type="molecule type" value="Genomic_DNA"/>
</dbReference>
<reference evidence="2 3" key="2">
    <citation type="submission" date="2009-02" db="EMBL/GenBank/DDBJ databases">
        <title>Draft genome sequence of Eubacterium hallii (DSM 3353).</title>
        <authorList>
            <person name="Sudarsanam P."/>
            <person name="Ley R."/>
            <person name="Guruge J."/>
            <person name="Turnbaugh P.J."/>
            <person name="Mahowald M."/>
            <person name="Liep D."/>
            <person name="Gordon J."/>
        </authorList>
    </citation>
    <scope>NUCLEOTIDE SEQUENCE [LARGE SCALE GENOMIC DNA]</scope>
    <source>
        <strain evidence="2 3">DSM 3353</strain>
    </source>
</reference>
<evidence type="ECO:0000256" key="1">
    <source>
        <dbReference type="SAM" id="Phobius"/>
    </source>
</evidence>
<feature type="transmembrane region" description="Helical" evidence="1">
    <location>
        <begin position="69"/>
        <end position="86"/>
    </location>
</feature>
<gene>
    <name evidence="2" type="ORF">EUBHAL_00836</name>
</gene>
<keyword evidence="1" id="KW-1133">Transmembrane helix</keyword>
<dbReference type="AlphaFoldDB" id="C0ETV3"/>
<proteinExistence type="predicted"/>
<evidence type="ECO:0000313" key="2">
    <source>
        <dbReference type="EMBL" id="EEG37287.1"/>
    </source>
</evidence>
<sequence>MENKSPGAYNTTKSWSISGVPLIIQTKVLLSHFNGLNFDIEQNVITNPSGNARSNVIKNSSMLIMNPELKDSIGLVAIIIFSFFLYKNI</sequence>